<dbReference type="GeneID" id="33568837"/>
<dbReference type="GO" id="GO:0005524">
    <property type="term" value="F:ATP binding"/>
    <property type="evidence" value="ECO:0007669"/>
    <property type="project" value="InterPro"/>
</dbReference>
<evidence type="ECO:0000313" key="2">
    <source>
        <dbReference type="EMBL" id="ORY94349.1"/>
    </source>
</evidence>
<evidence type="ECO:0000313" key="3">
    <source>
        <dbReference type="Proteomes" id="UP000193648"/>
    </source>
</evidence>
<dbReference type="PANTHER" id="PTHR37171">
    <property type="entry name" value="SERINE/THREONINE-PROTEIN KINASE YRZF-RELATED"/>
    <property type="match status" value="1"/>
</dbReference>
<reference evidence="2 3" key="1">
    <citation type="submission" date="2016-07" db="EMBL/GenBank/DDBJ databases">
        <title>Pervasive Adenine N6-methylation of Active Genes in Fungi.</title>
        <authorList>
            <consortium name="DOE Joint Genome Institute"/>
            <person name="Mondo S.J."/>
            <person name="Dannebaum R.O."/>
            <person name="Kuo R.C."/>
            <person name="Labutti K."/>
            <person name="Haridas S."/>
            <person name="Kuo A."/>
            <person name="Salamov A."/>
            <person name="Ahrendt S.R."/>
            <person name="Lipzen A."/>
            <person name="Sullivan W."/>
            <person name="Andreopoulos W.B."/>
            <person name="Clum A."/>
            <person name="Lindquist E."/>
            <person name="Daum C."/>
            <person name="Ramamoorthy G.K."/>
            <person name="Gryganskyi A."/>
            <person name="Culley D."/>
            <person name="Magnuson J.K."/>
            <person name="James T.Y."/>
            <person name="O'Malley M.A."/>
            <person name="Stajich J.E."/>
            <person name="Spatafora J.W."/>
            <person name="Visel A."/>
            <person name="Grigoriev I.V."/>
        </authorList>
    </citation>
    <scope>NUCLEOTIDE SEQUENCE [LARGE SCALE GENOMIC DNA]</scope>
    <source>
        <strain evidence="2 3">NRRL 3116</strain>
    </source>
</reference>
<keyword evidence="2" id="KW-0418">Kinase</keyword>
<gene>
    <name evidence="2" type="ORF">BCR41DRAFT_375935</name>
</gene>
<protein>
    <submittedName>
        <fullName evidence="2">Kinase-like domain-containing protein</fullName>
    </submittedName>
</protein>
<evidence type="ECO:0000259" key="1">
    <source>
        <dbReference type="PROSITE" id="PS50011"/>
    </source>
</evidence>
<dbReference type="SUPFAM" id="SSF56112">
    <property type="entry name" value="Protein kinase-like (PK-like)"/>
    <property type="match status" value="1"/>
</dbReference>
<dbReference type="PROSITE" id="PS50011">
    <property type="entry name" value="PROTEIN_KINASE_DOM"/>
    <property type="match status" value="1"/>
</dbReference>
<feature type="domain" description="Protein kinase" evidence="1">
    <location>
        <begin position="167"/>
        <end position="330"/>
    </location>
</feature>
<dbReference type="Proteomes" id="UP000193648">
    <property type="component" value="Unassembled WGS sequence"/>
</dbReference>
<dbReference type="Gene3D" id="1.10.510.10">
    <property type="entry name" value="Transferase(Phosphotransferase) domain 1"/>
    <property type="match status" value="1"/>
</dbReference>
<comment type="caution">
    <text evidence="2">The sequence shown here is derived from an EMBL/GenBank/DDBJ whole genome shotgun (WGS) entry which is preliminary data.</text>
</comment>
<dbReference type="PANTHER" id="PTHR37171:SF1">
    <property type="entry name" value="SERINE_THREONINE-PROTEIN KINASE YRZF-RELATED"/>
    <property type="match status" value="1"/>
</dbReference>
<keyword evidence="3" id="KW-1185">Reference proteome</keyword>
<dbReference type="EMBL" id="MCFF01000087">
    <property type="protein sequence ID" value="ORY94349.1"/>
    <property type="molecule type" value="Genomic_DNA"/>
</dbReference>
<dbReference type="RefSeq" id="XP_021875289.1">
    <property type="nucleotide sequence ID" value="XM_022026994.1"/>
</dbReference>
<dbReference type="Pfam" id="PF00069">
    <property type="entry name" value="Pkinase"/>
    <property type="match status" value="1"/>
</dbReference>
<dbReference type="AlphaFoldDB" id="A0A1Y2G5C4"/>
<dbReference type="InterPro" id="IPR052396">
    <property type="entry name" value="Meiotic_Drive_Suppr_Kinase"/>
</dbReference>
<organism evidence="2 3">
    <name type="scientific">Lobosporangium transversale</name>
    <dbReference type="NCBI Taxonomy" id="64571"/>
    <lineage>
        <taxon>Eukaryota</taxon>
        <taxon>Fungi</taxon>
        <taxon>Fungi incertae sedis</taxon>
        <taxon>Mucoromycota</taxon>
        <taxon>Mortierellomycotina</taxon>
        <taxon>Mortierellomycetes</taxon>
        <taxon>Mortierellales</taxon>
        <taxon>Mortierellaceae</taxon>
        <taxon>Lobosporangium</taxon>
    </lineage>
</organism>
<sequence>MTLSDTPLYEPPSFQKRRVFEEESAITAMAAHRGEPDSQCLLSSGRILFPIEVKKPYVLFVNQGIELGDAYNANSDRESAGPVRPLRQILGYMWCNGYRYGVLTSLEQTWFIRLHINNAGDQTRDIEVSPTVYHSQTNPTLLQSYLANSGQSQGNIARGQKVTVPSFKNMRLISQDECAATFRATWKGEDVVVKKCTVWKDHWKCQDAMEQLEHETKVYSFLHHLQGRYIPRMKIAGIADGIDLILVTEYAGTNIRNKDLTEADRMKIRTALSAIHKAQVLHGDLHRGNILIQEDGQDRHFKIIDFGLSKFMDDRKRLNDEMDELEKILA</sequence>
<dbReference type="InterPro" id="IPR011009">
    <property type="entry name" value="Kinase-like_dom_sf"/>
</dbReference>
<dbReference type="OrthoDB" id="10020333at2759"/>
<dbReference type="GO" id="GO:0004672">
    <property type="term" value="F:protein kinase activity"/>
    <property type="evidence" value="ECO:0007669"/>
    <property type="project" value="InterPro"/>
</dbReference>
<proteinExistence type="predicted"/>
<dbReference type="InterPro" id="IPR000719">
    <property type="entry name" value="Prot_kinase_dom"/>
</dbReference>
<accession>A0A1Y2G5C4</accession>
<dbReference type="InParanoid" id="A0A1Y2G5C4"/>
<keyword evidence="2" id="KW-0808">Transferase</keyword>
<name>A0A1Y2G5C4_9FUNG</name>